<dbReference type="PANTHER" id="PTHR31133">
    <property type="entry name" value="MEMBRANE PROTEIN"/>
    <property type="match status" value="1"/>
</dbReference>
<name>A0ABC8TIP6_9AQUA</name>
<dbReference type="AlphaFoldDB" id="A0ABC8TIP6"/>
<evidence type="ECO:0000313" key="2">
    <source>
        <dbReference type="EMBL" id="CAK9167173.1"/>
    </source>
</evidence>
<evidence type="ECO:0000256" key="1">
    <source>
        <dbReference type="SAM" id="MobiDB-lite"/>
    </source>
</evidence>
<dbReference type="EMBL" id="CAUOFW020004769">
    <property type="protein sequence ID" value="CAK9167173.1"/>
    <property type="molecule type" value="Genomic_DNA"/>
</dbReference>
<organism evidence="2 3">
    <name type="scientific">Ilex paraguariensis</name>
    <name type="common">yerba mate</name>
    <dbReference type="NCBI Taxonomy" id="185542"/>
    <lineage>
        <taxon>Eukaryota</taxon>
        <taxon>Viridiplantae</taxon>
        <taxon>Streptophyta</taxon>
        <taxon>Embryophyta</taxon>
        <taxon>Tracheophyta</taxon>
        <taxon>Spermatophyta</taxon>
        <taxon>Magnoliopsida</taxon>
        <taxon>eudicotyledons</taxon>
        <taxon>Gunneridae</taxon>
        <taxon>Pentapetalae</taxon>
        <taxon>asterids</taxon>
        <taxon>campanulids</taxon>
        <taxon>Aquifoliales</taxon>
        <taxon>Aquifoliaceae</taxon>
        <taxon>Ilex</taxon>
    </lineage>
</organism>
<gene>
    <name evidence="2" type="ORF">ILEXP_LOCUS36432</name>
</gene>
<reference evidence="2 3" key="1">
    <citation type="submission" date="2024-02" db="EMBL/GenBank/DDBJ databases">
        <authorList>
            <person name="Vignale AGUSTIN F."/>
            <person name="Sosa J E."/>
            <person name="Modenutti C."/>
        </authorList>
    </citation>
    <scope>NUCLEOTIDE SEQUENCE [LARGE SCALE GENOMIC DNA]</scope>
</reference>
<proteinExistence type="predicted"/>
<protein>
    <recommendedName>
        <fullName evidence="4">NR LBD domain-containing protein</fullName>
    </recommendedName>
</protein>
<dbReference type="Proteomes" id="UP001642360">
    <property type="component" value="Unassembled WGS sequence"/>
</dbReference>
<dbReference type="InterPro" id="IPR040229">
    <property type="entry name" value="At3g27390-like"/>
</dbReference>
<accession>A0ABC8TIP6</accession>
<evidence type="ECO:0000313" key="3">
    <source>
        <dbReference type="Proteomes" id="UP001642360"/>
    </source>
</evidence>
<dbReference type="PANTHER" id="PTHR31133:SF2">
    <property type="entry name" value="EXPRESSED PROTEIN"/>
    <property type="match status" value="1"/>
</dbReference>
<feature type="compositionally biased region" description="Polar residues" evidence="1">
    <location>
        <begin position="288"/>
        <end position="298"/>
    </location>
</feature>
<evidence type="ECO:0008006" key="4">
    <source>
        <dbReference type="Google" id="ProtNLM"/>
    </source>
</evidence>
<sequence length="298" mass="34029">MNIQMIYFTSERDHAFQARPRYRRSLIHSDGLQRGKSIDEEVTGQKNEREASHNSKLVSERSRTLKWAIQQSTPMEVWDWLFKSCEVNGRILFRDGMIDIKDIEECLVKGNCKKLSIKLPAWSILQCLLESAKSDSSGLVISDEVELTMTNWPKDKVFEWFVGPLLIIKEQIKGLQLEESEEICLRKLIMGCKNERPEEWDDTGFPSNDNVRRAQLQAIIRRLQGIVCFMSWMPTFRRRFRNLVKVLYIEAIQTAVFANQVGGSLKIRPGGKSFLGSGDGDGTGEGSVHSTQNNGDIV</sequence>
<feature type="region of interest" description="Disordered" evidence="1">
    <location>
        <begin position="276"/>
        <end position="298"/>
    </location>
</feature>
<comment type="caution">
    <text evidence="2">The sequence shown here is derived from an EMBL/GenBank/DDBJ whole genome shotgun (WGS) entry which is preliminary data.</text>
</comment>
<keyword evidence="3" id="KW-1185">Reference proteome</keyword>